<keyword evidence="3" id="KW-1185">Reference proteome</keyword>
<reference evidence="2 3" key="1">
    <citation type="submission" date="2019-03" db="EMBL/GenBank/DDBJ databases">
        <title>Genomic Encyclopedia of Type Strains, Phase IV (KMG-IV): sequencing the most valuable type-strain genomes for metagenomic binning, comparative biology and taxonomic classification.</title>
        <authorList>
            <person name="Goeker M."/>
        </authorList>
    </citation>
    <scope>NUCLEOTIDE SEQUENCE [LARGE SCALE GENOMIC DNA]</scope>
    <source>
        <strain evidence="2 3">DSM 24984</strain>
    </source>
</reference>
<feature type="transmembrane region" description="Helical" evidence="1">
    <location>
        <begin position="48"/>
        <end position="70"/>
    </location>
</feature>
<gene>
    <name evidence="2" type="ORF">C8D98_2022</name>
</gene>
<dbReference type="Pfam" id="PF03956">
    <property type="entry name" value="Lys_export"/>
    <property type="match status" value="1"/>
</dbReference>
<feature type="transmembrane region" description="Helical" evidence="1">
    <location>
        <begin position="18"/>
        <end position="36"/>
    </location>
</feature>
<keyword evidence="1" id="KW-0472">Membrane</keyword>
<evidence type="ECO:0000256" key="1">
    <source>
        <dbReference type="SAM" id="Phobius"/>
    </source>
</evidence>
<protein>
    <submittedName>
        <fullName evidence="2">Lysine exporter LysO-like protein</fullName>
    </submittedName>
</protein>
<dbReference type="Proteomes" id="UP000294614">
    <property type="component" value="Unassembled WGS sequence"/>
</dbReference>
<dbReference type="RefSeq" id="WP_165871278.1">
    <property type="nucleotide sequence ID" value="NZ_JBLJBI010000055.1"/>
</dbReference>
<organism evidence="2 3">
    <name type="scientific">Seleniivibrio woodruffii</name>
    <dbReference type="NCBI Taxonomy" id="1078050"/>
    <lineage>
        <taxon>Bacteria</taxon>
        <taxon>Pseudomonadati</taxon>
        <taxon>Deferribacterota</taxon>
        <taxon>Deferribacteres</taxon>
        <taxon>Deferribacterales</taxon>
        <taxon>Geovibrionaceae</taxon>
        <taxon>Seleniivibrio</taxon>
    </lineage>
</organism>
<evidence type="ECO:0000313" key="2">
    <source>
        <dbReference type="EMBL" id="TCK59855.1"/>
    </source>
</evidence>
<accession>A0A4R1K6J0</accession>
<comment type="caution">
    <text evidence="2">The sequence shown here is derived from an EMBL/GenBank/DDBJ whole genome shotgun (WGS) entry which is preliminary data.</text>
</comment>
<dbReference type="InterPro" id="IPR005642">
    <property type="entry name" value="LysO"/>
</dbReference>
<dbReference type="EMBL" id="SMGG01000005">
    <property type="protein sequence ID" value="TCK59855.1"/>
    <property type="molecule type" value="Genomic_DNA"/>
</dbReference>
<dbReference type="GO" id="GO:0015661">
    <property type="term" value="F:L-lysine efflux transmembrane transporter activity"/>
    <property type="evidence" value="ECO:0007669"/>
    <property type="project" value="InterPro"/>
</dbReference>
<dbReference type="AlphaFoldDB" id="A0A4R1K6J0"/>
<keyword evidence="1" id="KW-0812">Transmembrane</keyword>
<keyword evidence="1" id="KW-1133">Transmembrane helix</keyword>
<proteinExistence type="predicted"/>
<sequence length="79" mass="8454">MIAGICLTAGFAAKIKGLLFNFSLIALLFFMGVNLGKDKDILSKITDFGIISGIMSVSVVVFSIIGVLIITKLFKKAEK</sequence>
<name>A0A4R1K6J0_9BACT</name>
<evidence type="ECO:0000313" key="3">
    <source>
        <dbReference type="Proteomes" id="UP000294614"/>
    </source>
</evidence>